<dbReference type="EMBL" id="DS268114">
    <property type="protein sequence ID" value="KMM72939.1"/>
    <property type="molecule type" value="Genomic_DNA"/>
</dbReference>
<reference evidence="2" key="2">
    <citation type="journal article" date="2009" name="Genome Res.">
        <title>Comparative genomic analyses of the human fungal pathogens Coccidioides and their relatives.</title>
        <authorList>
            <person name="Sharpton T.J."/>
            <person name="Stajich J.E."/>
            <person name="Rounsley S.D."/>
            <person name="Gardner M.J."/>
            <person name="Wortman J.R."/>
            <person name="Jordar V.S."/>
            <person name="Maiti R."/>
            <person name="Kodira C.D."/>
            <person name="Neafsey D.E."/>
            <person name="Zeng Q."/>
            <person name="Hung C.-Y."/>
            <person name="McMahan C."/>
            <person name="Muszewska A."/>
            <person name="Grynberg M."/>
            <person name="Mandel M.A."/>
            <person name="Kellner E.M."/>
            <person name="Barker B.M."/>
            <person name="Galgiani J.N."/>
            <person name="Orbach M.J."/>
            <person name="Kirkland T.N."/>
            <person name="Cole G.T."/>
            <person name="Henn M.R."/>
            <person name="Birren B.W."/>
            <person name="Taylor J.W."/>
        </authorList>
    </citation>
    <scope>NUCLEOTIDE SEQUENCE [LARGE SCALE GENOMIC DNA]</scope>
    <source>
        <strain evidence="2">RMSCC 3488</strain>
    </source>
</reference>
<name>A0A0J6FUV4_COCPO</name>
<evidence type="ECO:0000313" key="2">
    <source>
        <dbReference type="Proteomes" id="UP000054567"/>
    </source>
</evidence>
<dbReference type="InterPro" id="IPR036736">
    <property type="entry name" value="ACP-like_sf"/>
</dbReference>
<reference evidence="2" key="3">
    <citation type="journal article" date="2010" name="Genome Res.">
        <title>Population genomic sequencing of Coccidioides fungi reveals recent hybridization and transposon control.</title>
        <authorList>
            <person name="Neafsey D.E."/>
            <person name="Barker B.M."/>
            <person name="Sharpton T.J."/>
            <person name="Stajich J.E."/>
            <person name="Park D.J."/>
            <person name="Whiston E."/>
            <person name="Hung C.-Y."/>
            <person name="McMahan C."/>
            <person name="White J."/>
            <person name="Sykes S."/>
            <person name="Heiman D."/>
            <person name="Young S."/>
            <person name="Zeng Q."/>
            <person name="Abouelleil A."/>
            <person name="Aftuck L."/>
            <person name="Bessette D."/>
            <person name="Brown A."/>
            <person name="FitzGerald M."/>
            <person name="Lui A."/>
            <person name="Macdonald J.P."/>
            <person name="Priest M."/>
            <person name="Orbach M.J."/>
            <person name="Galgiani J.N."/>
            <person name="Kirkland T.N."/>
            <person name="Cole G.T."/>
            <person name="Birren B.W."/>
            <person name="Henn M.R."/>
            <person name="Taylor J.W."/>
            <person name="Rounsley S.D."/>
        </authorList>
    </citation>
    <scope>NUCLEOTIDE SEQUENCE [LARGE SCALE GENOMIC DNA]</scope>
    <source>
        <strain evidence="2">RMSCC 3488</strain>
    </source>
</reference>
<gene>
    <name evidence="1" type="ORF">CPAG_09229</name>
</gene>
<sequence>MDSQLEIVLETTYRALENGPTLAYPFLCKPSGSNGFVRERAIATVAVSMPLHIHGVESLMVVEMQNWCARLLKIDVAIFEIFGSATAWTLGRAVAKKLESKNRSVDLGTSLKVPGR</sequence>
<dbReference type="SUPFAM" id="SSF47336">
    <property type="entry name" value="ACP-like"/>
    <property type="match status" value="1"/>
</dbReference>
<evidence type="ECO:0000313" key="1">
    <source>
        <dbReference type="EMBL" id="KMM72939.1"/>
    </source>
</evidence>
<accession>A0A0J6FUV4</accession>
<dbReference type="Proteomes" id="UP000054567">
    <property type="component" value="Unassembled WGS sequence"/>
</dbReference>
<organism evidence="1 2">
    <name type="scientific">Coccidioides posadasii RMSCC 3488</name>
    <dbReference type="NCBI Taxonomy" id="454284"/>
    <lineage>
        <taxon>Eukaryota</taxon>
        <taxon>Fungi</taxon>
        <taxon>Dikarya</taxon>
        <taxon>Ascomycota</taxon>
        <taxon>Pezizomycotina</taxon>
        <taxon>Eurotiomycetes</taxon>
        <taxon>Eurotiomycetidae</taxon>
        <taxon>Onygenales</taxon>
        <taxon>Onygenaceae</taxon>
        <taxon>Coccidioides</taxon>
    </lineage>
</organism>
<dbReference type="VEuPathDB" id="FungiDB:CPAG_09229"/>
<reference evidence="1 2" key="1">
    <citation type="submission" date="2007-06" db="EMBL/GenBank/DDBJ databases">
        <title>The Genome Sequence of Coccidioides posadasii RMSCC_3488.</title>
        <authorList>
            <consortium name="Coccidioides Genome Resources Consortium"/>
            <consortium name="The Broad Institute Genome Sequencing Platform"/>
            <person name="Henn M.R."/>
            <person name="Sykes S."/>
            <person name="Young S."/>
            <person name="Jaffe D."/>
            <person name="Berlin A."/>
            <person name="Alvarez P."/>
            <person name="Butler J."/>
            <person name="Gnerre S."/>
            <person name="Grabherr M."/>
            <person name="Mauceli E."/>
            <person name="Brockman W."/>
            <person name="Kodira C."/>
            <person name="Alvarado L."/>
            <person name="Zeng Q."/>
            <person name="Crawford M."/>
            <person name="Antoine C."/>
            <person name="Devon K."/>
            <person name="Galgiani J."/>
            <person name="Orsborn K."/>
            <person name="Lewis M.L."/>
            <person name="Nusbaum C."/>
            <person name="Galagan J."/>
            <person name="Birren B."/>
        </authorList>
    </citation>
    <scope>NUCLEOTIDE SEQUENCE [LARGE SCALE GENOMIC DNA]</scope>
    <source>
        <strain evidence="1 2">RMSCC 3488</strain>
    </source>
</reference>
<proteinExistence type="predicted"/>
<dbReference type="AlphaFoldDB" id="A0A0J6FUV4"/>
<protein>
    <submittedName>
        <fullName evidence="1">Uncharacterized protein</fullName>
    </submittedName>
</protein>